<dbReference type="Pfam" id="PF08659">
    <property type="entry name" value="KR"/>
    <property type="match status" value="1"/>
</dbReference>
<dbReference type="InterPro" id="IPR036291">
    <property type="entry name" value="NAD(P)-bd_dom_sf"/>
</dbReference>
<keyword evidence="1" id="KW-0596">Phosphopantetheine</keyword>
<feature type="domain" description="Ketoreductase" evidence="5">
    <location>
        <begin position="384"/>
        <end position="566"/>
    </location>
</feature>
<gene>
    <name evidence="6" type="ORF">AU210_014706</name>
</gene>
<evidence type="ECO:0000313" key="6">
    <source>
        <dbReference type="EMBL" id="PCD23183.1"/>
    </source>
</evidence>
<dbReference type="PANTHER" id="PTHR36851">
    <property type="entry name" value="UNNAMED PRODUCT"/>
    <property type="match status" value="1"/>
</dbReference>
<organism evidence="6 7">
    <name type="scientific">Fusarium oxysporum f. sp. radicis-cucumerinum</name>
    <dbReference type="NCBI Taxonomy" id="327505"/>
    <lineage>
        <taxon>Eukaryota</taxon>
        <taxon>Fungi</taxon>
        <taxon>Dikarya</taxon>
        <taxon>Ascomycota</taxon>
        <taxon>Pezizomycotina</taxon>
        <taxon>Sordariomycetes</taxon>
        <taxon>Hypocreomycetidae</taxon>
        <taxon>Hypocreales</taxon>
        <taxon>Nectriaceae</taxon>
        <taxon>Fusarium</taxon>
        <taxon>Fusarium oxysporum species complex</taxon>
    </lineage>
</organism>
<evidence type="ECO:0000256" key="1">
    <source>
        <dbReference type="ARBA" id="ARBA00022450"/>
    </source>
</evidence>
<keyword evidence="3" id="KW-0560">Oxidoreductase</keyword>
<evidence type="ECO:0000313" key="7">
    <source>
        <dbReference type="Proteomes" id="UP000219602"/>
    </source>
</evidence>
<evidence type="ECO:0000256" key="2">
    <source>
        <dbReference type="ARBA" id="ARBA00022553"/>
    </source>
</evidence>
<feature type="transmembrane region" description="Helical" evidence="4">
    <location>
        <begin position="1049"/>
        <end position="1069"/>
    </location>
</feature>
<dbReference type="PANTHER" id="PTHR36851:SF1">
    <property type="entry name" value="GLYCO_TRANS_2-LIKE DOMAIN-CONTAINING PROTEIN"/>
    <property type="match status" value="1"/>
</dbReference>
<keyword evidence="4" id="KW-0812">Transmembrane</keyword>
<dbReference type="InterPro" id="IPR013968">
    <property type="entry name" value="PKS_KR"/>
</dbReference>
<dbReference type="PROSITE" id="PS00012">
    <property type="entry name" value="PHOSPHOPANTETHEINE"/>
    <property type="match status" value="1"/>
</dbReference>
<evidence type="ECO:0000256" key="3">
    <source>
        <dbReference type="ARBA" id="ARBA00023002"/>
    </source>
</evidence>
<dbReference type="Gene3D" id="3.40.50.720">
    <property type="entry name" value="NAD(P)-binding Rossmann-like Domain"/>
    <property type="match status" value="1"/>
</dbReference>
<dbReference type="CDD" id="cd05274">
    <property type="entry name" value="KR_FAS_SDR_x"/>
    <property type="match status" value="1"/>
</dbReference>
<dbReference type="SUPFAM" id="SSF51735">
    <property type="entry name" value="NAD(P)-binding Rossmann-fold domains"/>
    <property type="match status" value="1"/>
</dbReference>
<comment type="caution">
    <text evidence="6">The sequence shown here is derived from an EMBL/GenBank/DDBJ whole genome shotgun (WGS) entry which is preliminary data.</text>
</comment>
<dbReference type="InterPro" id="IPR009081">
    <property type="entry name" value="PP-bd_ACP"/>
</dbReference>
<dbReference type="AlphaFoldDB" id="A0A2H3GBM4"/>
<dbReference type="InterPro" id="IPR006162">
    <property type="entry name" value="Ppantetheine_attach_site"/>
</dbReference>
<proteinExistence type="predicted"/>
<feature type="transmembrane region" description="Helical" evidence="4">
    <location>
        <begin position="920"/>
        <end position="940"/>
    </location>
</feature>
<dbReference type="SUPFAM" id="SSF47336">
    <property type="entry name" value="ACP-like"/>
    <property type="match status" value="1"/>
</dbReference>
<dbReference type="GO" id="GO:0016491">
    <property type="term" value="F:oxidoreductase activity"/>
    <property type="evidence" value="ECO:0007669"/>
    <property type="project" value="UniProtKB-KW"/>
</dbReference>
<protein>
    <recommendedName>
        <fullName evidence="5">Ketoreductase domain-containing protein</fullName>
    </recommendedName>
</protein>
<dbReference type="InterPro" id="IPR036736">
    <property type="entry name" value="ACP-like_sf"/>
</dbReference>
<feature type="transmembrane region" description="Helical" evidence="4">
    <location>
        <begin position="1133"/>
        <end position="1153"/>
    </location>
</feature>
<dbReference type="Pfam" id="PF00550">
    <property type="entry name" value="PP-binding"/>
    <property type="match status" value="1"/>
</dbReference>
<dbReference type="Gene3D" id="1.10.1200.10">
    <property type="entry name" value="ACP-like"/>
    <property type="match status" value="1"/>
</dbReference>
<keyword evidence="4" id="KW-1133">Transmembrane helix</keyword>
<keyword evidence="2" id="KW-0597">Phosphoprotein</keyword>
<evidence type="ECO:0000259" key="5">
    <source>
        <dbReference type="SMART" id="SM00822"/>
    </source>
</evidence>
<feature type="transmembrane region" description="Helical" evidence="4">
    <location>
        <begin position="1089"/>
        <end position="1112"/>
    </location>
</feature>
<dbReference type="STRING" id="327505.A0A2H3GBM4"/>
<evidence type="ECO:0000256" key="4">
    <source>
        <dbReference type="SAM" id="Phobius"/>
    </source>
</evidence>
<accession>A0A2H3GBM4</accession>
<reference evidence="6 7" key="1">
    <citation type="journal article" date="2016" name="Environ. Microbiol.">
        <title>Effector profiles distinguish formae speciales of Fusarium oxysporum.</title>
        <authorList>
            <person name="van Dam P."/>
            <person name="Fokkens L."/>
            <person name="Schmidt S.M."/>
            <person name="Linmans J.H."/>
            <person name="Kistler H.C."/>
            <person name="Ma L.J."/>
            <person name="Rep M."/>
        </authorList>
    </citation>
    <scope>NUCLEOTIDE SEQUENCE [LARGE SCALE GENOMIC DNA]</scope>
    <source>
        <strain evidence="6 7">Forc016</strain>
    </source>
</reference>
<dbReference type="InterPro" id="IPR057326">
    <property type="entry name" value="KR_dom"/>
</dbReference>
<dbReference type="Proteomes" id="UP000219602">
    <property type="component" value="Chromosome 13"/>
</dbReference>
<dbReference type="EMBL" id="MABQ02000011">
    <property type="protein sequence ID" value="PCD23183.1"/>
    <property type="molecule type" value="Genomic_DNA"/>
</dbReference>
<keyword evidence="4" id="KW-0472">Membrane</keyword>
<reference evidence="6 7" key="2">
    <citation type="journal article" date="2017" name="Sci. Rep.">
        <title>A mobile pathogenicity chromosome in Fusarium oxysporum for infection of multiple cucurbit species.</title>
        <authorList>
            <person name="van Dam P."/>
            <person name="Fokkens L."/>
            <person name="Ayukawa Y."/>
            <person name="van der Gragt M."/>
            <person name="Ter Horst A."/>
            <person name="Brankovics B."/>
            <person name="Houterman P.M."/>
            <person name="Arie T."/>
            <person name="Rep M."/>
        </authorList>
    </citation>
    <scope>NUCLEOTIDE SEQUENCE [LARGE SCALE GENOMIC DNA]</scope>
    <source>
        <strain evidence="6 7">Forc016</strain>
    </source>
</reference>
<sequence>MRQASVLLWVTQGARGGAKPENTMVLGWGRSARLERSTMKLQVLDIEHGSSDNQDILFTLEPELMLRDNAIYIPRIWPVDGLNELAGTRYKEVYVETSSTSPFTALDERGTLTIERPYGHSQARNLEVLASSVHGFRFRGEGNLRQLSISRNVEGEASLILSDKDSFEILWQFDKENGGVGYHHQLQCLITSALAEATLHNFSGHVWIHGAPAWLTKELDLAASRRGDIQLFNTTSDRELVKGNSKFLHPFTTKHDLNLIKPKDIVALVCLEDSQQGHSLVDLVRFNWPSIRIELPVLSLNSFDGVVFNGLSKVMFVDLVKWYLSNGTLVSEASVEGAVIPIEHISKMSASSILPTSVLDRTTTTTMTAKLLAPNHDGIFSSEKTYLLLGLAGDFGISIALWMFDSGARHVVLASRNPVTLQPAVDHVAATHGAALRFMAIDICDEVSLSAAWADIRSSMPPIAGIMNGAMLMRDQLFADQPWSDFSAVMGPKVRGTQNLVALLDREVKPEQLDFVVFFSSAVAVAGNAGQTAYGSSNWFMQGTASNMRQRGYPGCVVHIGDVSGLGYVQRHEKRKMLEDSLYWLMAPVSETDLHDMLAEVIAGDRHDLITGIRGDIRTYSWREQPRLWHYLQAEDENDDDTAKEGSNAPLKVQLASSVADADVCLELLLGGFTSALCGMLHMKPEELDTNVPVASIGIDSLVAVRVREWFMQQVGVEVSVLKVMSLNTPLLALSINSRSRRKLAKAQDVEASDVTANCSTNIRHIVAMTLYKEPMSVLQTTLDSLVEQKDARTRLCVIIGMECRTPDKESKRDEVYAKYENKFLRLIVTFHPSGIPGEISGKCSNMNYACRQGLQILRQDVEYNYEKHEHIFTNCDCDAVFDPEYMLELETEYLKLDSADRHSSIWQSIIIYKRDSMPFFVDITGVLRTFFFMGVLIPWNINPMSHYSLSVKLLEEGAFTHPAYQMEDIIALIRYTIMTRREIRIRPLNLISINGPTSGANYADEIREWALQIRRWTIGAGEVFHYFIVKTYRMPGLYLSISWATRFFIYYGLVLCASAIFSIVSPIIVQLINGFATEHDPLFISDSLFSTICFIFLGTQYAFLLIASILVRWNLPVPCDGKSNYNKGAWGVARGLLHWILMLPTILAYSFVELYSFFELAFRGKDVCKHNAASKGNLVLIKDNGN</sequence>
<name>A0A2H3GBM4_FUSOX</name>
<dbReference type="SMART" id="SM00822">
    <property type="entry name" value="PKS_KR"/>
    <property type="match status" value="1"/>
</dbReference>